<organism evidence="2 3">
    <name type="scientific">Cellulomonas cellasea</name>
    <dbReference type="NCBI Taxonomy" id="43670"/>
    <lineage>
        <taxon>Bacteria</taxon>
        <taxon>Bacillati</taxon>
        <taxon>Actinomycetota</taxon>
        <taxon>Actinomycetes</taxon>
        <taxon>Micrococcales</taxon>
        <taxon>Cellulomonadaceae</taxon>
        <taxon>Cellulomonas</taxon>
    </lineage>
</organism>
<proteinExistence type="predicted"/>
<evidence type="ECO:0000256" key="1">
    <source>
        <dbReference type="SAM" id="MobiDB-lite"/>
    </source>
</evidence>
<dbReference type="Proteomes" id="UP000317046">
    <property type="component" value="Unassembled WGS sequence"/>
</dbReference>
<sequence>MHFVPDDSLVPALPAWAAGPPENEVPTPVAVHAVLARTEDFAVALVGGHVYSTGVELDLAVRRRRDDPAAPDLFSLVEGHGHRHGVHAAPDRLLLGVELADGSVTTNAGPEPDRDDAPRLGDRGGHGGGRSVDKKLWLTPVPPDGDVVVVCACEALGIPETRTVIPAATFSGARDGVVTLWPVEPRAEHTEPPRPPLDLPAGGWFERVLGRQEPPGEPGSRG</sequence>
<gene>
    <name evidence="2" type="ORF">CCE01nite_36490</name>
</gene>
<name>A0A4Y3L3K1_9CELL</name>
<feature type="compositionally biased region" description="Basic and acidic residues" evidence="1">
    <location>
        <begin position="111"/>
        <end position="136"/>
    </location>
</feature>
<keyword evidence="3" id="KW-1185">Reference proteome</keyword>
<feature type="region of interest" description="Disordered" evidence="1">
    <location>
        <begin position="103"/>
        <end position="137"/>
    </location>
</feature>
<evidence type="ECO:0000313" key="2">
    <source>
        <dbReference type="EMBL" id="GEA89700.1"/>
    </source>
</evidence>
<dbReference type="AlphaFoldDB" id="A0A4Y3L3K1"/>
<evidence type="ECO:0000313" key="3">
    <source>
        <dbReference type="Proteomes" id="UP000317046"/>
    </source>
</evidence>
<reference evidence="2" key="1">
    <citation type="submission" date="2019-06" db="EMBL/GenBank/DDBJ databases">
        <title>Whole genome shotgun sequence of Cellulomonas cellasea NBRC 3753.</title>
        <authorList>
            <person name="Hosoyama A."/>
            <person name="Uohara A."/>
            <person name="Ohji S."/>
            <person name="Ichikawa N."/>
        </authorList>
    </citation>
    <scope>NUCLEOTIDE SEQUENCE [LARGE SCALE GENOMIC DNA]</scope>
    <source>
        <strain evidence="2">NBRC 3753</strain>
    </source>
</reference>
<comment type="caution">
    <text evidence="2">The sequence shown here is derived from an EMBL/GenBank/DDBJ whole genome shotgun (WGS) entry which is preliminary data.</text>
</comment>
<protein>
    <submittedName>
        <fullName evidence="2">Uncharacterized protein</fullName>
    </submittedName>
</protein>
<dbReference type="EMBL" id="BJLR01000035">
    <property type="protein sequence ID" value="GEA89700.1"/>
    <property type="molecule type" value="Genomic_DNA"/>
</dbReference>
<dbReference type="RefSeq" id="WP_141372786.1">
    <property type="nucleotide sequence ID" value="NZ_BJLR01000035.1"/>
</dbReference>
<accession>A0A4Y3L3K1</accession>